<dbReference type="GeneID" id="37131902"/>
<dbReference type="AlphaFoldDB" id="A0A318YHX8"/>
<evidence type="ECO:0000313" key="2">
    <source>
        <dbReference type="EMBL" id="PYH34131.1"/>
    </source>
</evidence>
<protein>
    <recommendedName>
        <fullName evidence="4">Secreted protein</fullName>
    </recommendedName>
</protein>
<keyword evidence="1" id="KW-0732">Signal</keyword>
<organism evidence="2 3">
    <name type="scientific">Aspergillus neoniger (strain CBS 115656)</name>
    <dbReference type="NCBI Taxonomy" id="1448310"/>
    <lineage>
        <taxon>Eukaryota</taxon>
        <taxon>Fungi</taxon>
        <taxon>Dikarya</taxon>
        <taxon>Ascomycota</taxon>
        <taxon>Pezizomycotina</taxon>
        <taxon>Eurotiomycetes</taxon>
        <taxon>Eurotiomycetidae</taxon>
        <taxon>Eurotiales</taxon>
        <taxon>Aspergillaceae</taxon>
        <taxon>Aspergillus</taxon>
        <taxon>Aspergillus subgen. Circumdati</taxon>
    </lineage>
</organism>
<dbReference type="Proteomes" id="UP000247647">
    <property type="component" value="Unassembled WGS sequence"/>
</dbReference>
<accession>A0A318YHX8</accession>
<keyword evidence="3" id="KW-1185">Reference proteome</keyword>
<evidence type="ECO:0000313" key="3">
    <source>
        <dbReference type="Proteomes" id="UP000247647"/>
    </source>
</evidence>
<dbReference type="RefSeq" id="XP_025479609.1">
    <property type="nucleotide sequence ID" value="XM_025629446.1"/>
</dbReference>
<name>A0A318YHX8_ASPNB</name>
<evidence type="ECO:0000256" key="1">
    <source>
        <dbReference type="SAM" id="SignalP"/>
    </source>
</evidence>
<feature type="chain" id="PRO_5016390207" description="Secreted protein" evidence="1">
    <location>
        <begin position="23"/>
        <end position="119"/>
    </location>
</feature>
<reference evidence="2" key="1">
    <citation type="submission" date="2016-12" db="EMBL/GenBank/DDBJ databases">
        <title>The genomes of Aspergillus section Nigri reveals drivers in fungal speciation.</title>
        <authorList>
            <consortium name="DOE Joint Genome Institute"/>
            <person name="Vesth T.C."/>
            <person name="Nybo J."/>
            <person name="Theobald S."/>
            <person name="Brandl J."/>
            <person name="Frisvad J.C."/>
            <person name="Nielsen K.F."/>
            <person name="Lyhne E.K."/>
            <person name="Kogle M.E."/>
            <person name="Kuo A."/>
            <person name="Riley R."/>
            <person name="Clum A."/>
            <person name="Nolan M."/>
            <person name="Lipzen A."/>
            <person name="Salamov A."/>
            <person name="Henrissat B."/>
            <person name="Wiebenga A."/>
            <person name="De Vries R.P."/>
            <person name="Grigoriev I.V."/>
            <person name="Mortensen U.H."/>
            <person name="Andersen M.R."/>
            <person name="Baker S.E."/>
        </authorList>
    </citation>
    <scope>NUCLEOTIDE SEQUENCE [LARGE SCALE GENOMIC DNA]</scope>
    <source>
        <strain evidence="2">CBS 115656</strain>
    </source>
</reference>
<feature type="signal peptide" evidence="1">
    <location>
        <begin position="1"/>
        <end position="22"/>
    </location>
</feature>
<evidence type="ECO:0008006" key="4">
    <source>
        <dbReference type="Google" id="ProtNLM"/>
    </source>
</evidence>
<sequence length="119" mass="13614">MVDSSTLCILCLSLSLSVTIKGTPVYSSLSDKFSELRNSPHRVYSTCLLTTPQFANSYWDCTILCLLYVEACYLSHYGSRIRGKRVRQTAIAKRRRKNWNAPHGYRYSVVGNEIRNERG</sequence>
<gene>
    <name evidence="2" type="ORF">BO87DRAFT_63958</name>
</gene>
<proteinExistence type="predicted"/>
<dbReference type="EMBL" id="KZ821461">
    <property type="protein sequence ID" value="PYH34131.1"/>
    <property type="molecule type" value="Genomic_DNA"/>
</dbReference>